<dbReference type="InterPro" id="IPR007641">
    <property type="entry name" value="RNA_pol_Rpb2_7"/>
</dbReference>
<dbReference type="InterPro" id="IPR007120">
    <property type="entry name" value="DNA-dir_RNAP_su2_dom"/>
</dbReference>
<accession>A0A2K8P221</accession>
<evidence type="ECO:0000256" key="7">
    <source>
        <dbReference type="RuleBase" id="RU000434"/>
    </source>
</evidence>
<dbReference type="Gene3D" id="2.40.50.100">
    <property type="match status" value="1"/>
</dbReference>
<evidence type="ECO:0000259" key="10">
    <source>
        <dbReference type="Pfam" id="PF04560"/>
    </source>
</evidence>
<evidence type="ECO:0000256" key="3">
    <source>
        <dbReference type="ARBA" id="ARBA00022695"/>
    </source>
</evidence>
<dbReference type="InterPro" id="IPR010243">
    <property type="entry name" value="RNA_pol_bsu_bac"/>
</dbReference>
<dbReference type="HAMAP" id="MF_01321">
    <property type="entry name" value="RNApol_bact_RpoB"/>
    <property type="match status" value="1"/>
</dbReference>
<proteinExistence type="inferred from homology"/>
<dbReference type="RefSeq" id="WP_024863574.1">
    <property type="nucleotide sequence ID" value="NZ_CP024965.1"/>
</dbReference>
<keyword evidence="16" id="KW-1185">Reference proteome</keyword>
<dbReference type="NCBIfam" id="NF001616">
    <property type="entry name" value="PRK00405.1"/>
    <property type="match status" value="1"/>
</dbReference>
<dbReference type="GO" id="GO:0003899">
    <property type="term" value="F:DNA-directed RNA polymerase activity"/>
    <property type="evidence" value="ECO:0007669"/>
    <property type="project" value="UniProtKB-UniRule"/>
</dbReference>
<dbReference type="InterPro" id="IPR042107">
    <property type="entry name" value="DNA-dir_RNA_pol_bsu_ext_1_sf"/>
</dbReference>
<evidence type="ECO:0000256" key="8">
    <source>
        <dbReference type="RuleBase" id="RU363031"/>
    </source>
</evidence>
<feature type="domain" description="RNA polymerase Rpb2" evidence="11">
    <location>
        <begin position="213"/>
        <end position="370"/>
    </location>
</feature>
<evidence type="ECO:0000256" key="6">
    <source>
        <dbReference type="HAMAP-Rule" id="MF_01321"/>
    </source>
</evidence>
<dbReference type="CDD" id="cd00653">
    <property type="entry name" value="RNA_pol_B_RPB2"/>
    <property type="match status" value="1"/>
</dbReference>
<dbReference type="CDD" id="cd12797">
    <property type="entry name" value="M23_peptidase"/>
    <property type="match status" value="1"/>
</dbReference>
<dbReference type="Proteomes" id="UP000232230">
    <property type="component" value="Chromosome"/>
</dbReference>
<dbReference type="Pfam" id="PF10385">
    <property type="entry name" value="RNA_pol_Rpb2_45"/>
    <property type="match status" value="1"/>
</dbReference>
<comment type="function">
    <text evidence="6 8">DNA-dependent RNA polymerase catalyzes the transcription of DNA into RNA using the four ribonucleoside triphosphates as substrates.</text>
</comment>
<feature type="domain" description="RNA polymerase beta subunit protrusion" evidence="12">
    <location>
        <begin position="193"/>
        <end position="537"/>
    </location>
</feature>
<feature type="domain" description="RNA polymerase Rpb2" evidence="13">
    <location>
        <begin position="551"/>
        <end position="619"/>
    </location>
</feature>
<dbReference type="EC" id="2.7.7.6" evidence="6 8"/>
<dbReference type="GO" id="GO:0032549">
    <property type="term" value="F:ribonucleoside binding"/>
    <property type="evidence" value="ECO:0007669"/>
    <property type="project" value="InterPro"/>
</dbReference>
<evidence type="ECO:0000256" key="5">
    <source>
        <dbReference type="ARBA" id="ARBA00048552"/>
    </source>
</evidence>
<name>A0A2K8P221_9MOLU</name>
<evidence type="ECO:0000256" key="2">
    <source>
        <dbReference type="ARBA" id="ARBA00022679"/>
    </source>
</evidence>
<comment type="catalytic activity">
    <reaction evidence="5 6 8">
        <text>RNA(n) + a ribonucleoside 5'-triphosphate = RNA(n+1) + diphosphate</text>
        <dbReference type="Rhea" id="RHEA:21248"/>
        <dbReference type="Rhea" id="RHEA-COMP:14527"/>
        <dbReference type="Rhea" id="RHEA-COMP:17342"/>
        <dbReference type="ChEBI" id="CHEBI:33019"/>
        <dbReference type="ChEBI" id="CHEBI:61557"/>
        <dbReference type="ChEBI" id="CHEBI:140395"/>
        <dbReference type="EC" id="2.7.7.6"/>
    </reaction>
</comment>
<dbReference type="AlphaFoldDB" id="A0A2K8P221"/>
<sequence>MSYKVKKINRGVERRDYTKVSGNLPLPNLVEMQTRTFDWFCQKGIQEVFDEVFPIVSNDGTAVLTMENWGFKEPRIDVARAREESKIFEAPIYADLKLSVANREEISKELFNIVSKDEKKLVTEWLKEKTENKAVTFKSSQDQSYFFEVKTKGSEIPDTIQVDIVEKTEDAVIVNAAIYKQGQSFLGEFPVMTPSGTFIINGSQKVIVSQLVRSPGAYFKKDFNRKNGENIFSADIIPSRGTWLEFETEAKKIVDTKLINALYVKIDKSRKTTATSLLTGLGLEKNSILDLFDNPKLLKNTYEQDSLSGDLTTDWENAITDIYKKIRQGETATADGASKFIYGTLFDKRKYDLTKAGRFKLQQKLSIKNRLIGRTLAEDIVNKKGVILVPANTLVTKTNINEIAEALSGNVMTVKLNFNEQIEGSKEVQKLKVYKELNGKGEIITLIGISPNSKEEFVTVPDIVSTISYTISLIDNIGEVDDIDHLGNRRVRTVGELLQNQFRIGMMRIEKNVKERLATSNLYKLKPSTIINNKPLTAIIGEFFNLSQLSQFMDQINPLSELTNKRRLTALGPGGLSRDRAGLEVRDVHPSHYGRICPIETPEGPNIGLINNLSTYAKINEYGFITTPYRKVVNGIIQNEEVHYLTADEEKNFMISQASVNQDATGKITDKTVIARYRGDDIVTDILDIDYIDVSPKQIVSVATSAIPFLENDDANRALMGANMQRQAVPLINPESPIVGTGIEFEAARDSGAAVVATESGIVKYVDSRLITIEAKSGIKTYSLSTFERSNNGTALIHFPIVKAGDKVDKGQIIADGPSMEKGELAIGQNVVVAFTTYNGYNFEDAVIMSERVVMEDRFTSVHIDEYVIERRSTKQGNEDVTRELPNVSEAAKKYLDSDGIVAIGTEVKVGDILVGKVTPKGQAQLSPEDKLLHAIFGEKSRNVKDNSLRVPNGGDGIVQAIKRFSAADGFDLPADVLEIIKVYIVQKRKIQEGDKMSGRHGNKGVISRILPIEDMPHLEDGTPVDIMLNPQGIPSRMNIGQILELHLGMAAKKLGIKVATPVFEGVNAKELDEIMKEAGMTNFGKVKLIDGQTGEAMDKPIAVGVMYMLKLSHMVDDKLHARNVGPYSLITQQPLGGKAQSGGQRFGEMEVWALEAYGAAHTLREILTIKSDDIKGRAKTYEAIVRSKAIPEPGIPESFNVLTKEIMGLGFDMFMEDNRGRKFAINAYDDDQIDEEYANYDSMDSLAGGNELSTTGFSEVSEREIAIDFNEE</sequence>
<dbReference type="Gene3D" id="3.90.1110.10">
    <property type="entry name" value="RNA polymerase Rpb2, domain 2"/>
    <property type="match status" value="2"/>
</dbReference>
<dbReference type="InterPro" id="IPR037034">
    <property type="entry name" value="RNA_pol_Rpb2_2_sf"/>
</dbReference>
<comment type="subunit">
    <text evidence="6 8">The RNAP catalytic core consists of 2 alpha, 1 beta, 1 beta' and 1 omega subunit. When a sigma factor is associated with the core the holoenzyme is formed, which can initiate transcription.</text>
</comment>
<dbReference type="KEGG" id="esx:ESOMN_v1c06790"/>
<dbReference type="Gene3D" id="3.90.1800.10">
    <property type="entry name" value="RNA polymerase alpha subunit dimerisation domain"/>
    <property type="match status" value="1"/>
</dbReference>
<dbReference type="Gene3D" id="2.30.150.10">
    <property type="entry name" value="DNA-directed RNA polymerase, beta subunit, external 1 domain"/>
    <property type="match status" value="1"/>
</dbReference>
<dbReference type="Pfam" id="PF04561">
    <property type="entry name" value="RNA_pol_Rpb2_2"/>
    <property type="match status" value="2"/>
</dbReference>
<evidence type="ECO:0000259" key="14">
    <source>
        <dbReference type="Pfam" id="PF10385"/>
    </source>
</evidence>
<comment type="similarity">
    <text evidence="6 7">Belongs to the RNA polymerase beta chain family.</text>
</comment>
<keyword evidence="4 6" id="KW-0804">Transcription</keyword>
<dbReference type="Pfam" id="PF04560">
    <property type="entry name" value="RNA_pol_Rpb2_7"/>
    <property type="match status" value="1"/>
</dbReference>
<keyword evidence="2 6" id="KW-0808">Transferase</keyword>
<feature type="domain" description="RNA polymerase Rpb2" evidence="10">
    <location>
        <begin position="1143"/>
        <end position="1216"/>
    </location>
</feature>
<dbReference type="NCBIfam" id="TIGR02013">
    <property type="entry name" value="rpoB"/>
    <property type="match status" value="1"/>
</dbReference>
<evidence type="ECO:0000313" key="15">
    <source>
        <dbReference type="EMBL" id="ATZ19061.1"/>
    </source>
</evidence>
<dbReference type="InterPro" id="IPR007644">
    <property type="entry name" value="RNA_pol_bsu_protrusion"/>
</dbReference>
<dbReference type="Gene3D" id="2.40.270.10">
    <property type="entry name" value="DNA-directed RNA polymerase, subunit 2, domain 6"/>
    <property type="match status" value="2"/>
</dbReference>
<keyword evidence="3 6" id="KW-0548">Nucleotidyltransferase</keyword>
<evidence type="ECO:0000313" key="16">
    <source>
        <dbReference type="Proteomes" id="UP000232230"/>
    </source>
</evidence>
<dbReference type="EMBL" id="CP024965">
    <property type="protein sequence ID" value="ATZ19061.1"/>
    <property type="molecule type" value="Genomic_DNA"/>
</dbReference>
<dbReference type="InterPro" id="IPR037033">
    <property type="entry name" value="DNA-dir_RNAP_su2_hyb_sf"/>
</dbReference>
<dbReference type="InterPro" id="IPR014724">
    <property type="entry name" value="RNA_pol_RPB2_OB-fold"/>
</dbReference>
<evidence type="ECO:0000259" key="9">
    <source>
        <dbReference type="Pfam" id="PF00562"/>
    </source>
</evidence>
<dbReference type="InterPro" id="IPR007642">
    <property type="entry name" value="RNA_pol_Rpb2_2"/>
</dbReference>
<dbReference type="SUPFAM" id="SSF64484">
    <property type="entry name" value="beta and beta-prime subunits of DNA dependent RNA-polymerase"/>
    <property type="match status" value="1"/>
</dbReference>
<dbReference type="Gene3D" id="2.40.50.150">
    <property type="match status" value="1"/>
</dbReference>
<dbReference type="Pfam" id="PF00562">
    <property type="entry name" value="RNA_pol_Rpb2_6"/>
    <property type="match status" value="1"/>
</dbReference>
<feature type="domain" description="RNA polymerase Rpb2" evidence="11">
    <location>
        <begin position="401"/>
        <end position="492"/>
    </location>
</feature>
<evidence type="ECO:0000259" key="13">
    <source>
        <dbReference type="Pfam" id="PF04565"/>
    </source>
</evidence>
<dbReference type="InterPro" id="IPR019462">
    <property type="entry name" value="DNA-dir_RNA_pol_bsu_external_1"/>
</dbReference>
<feature type="domain" description="DNA-directed RNA polymerase subunit 2 hybrid-binding" evidence="9">
    <location>
        <begin position="756"/>
        <end position="1141"/>
    </location>
</feature>
<feature type="domain" description="DNA-directed RNA polymerase beta subunit external 1" evidence="14">
    <location>
        <begin position="629"/>
        <end position="695"/>
    </location>
</feature>
<gene>
    <name evidence="6 15" type="primary">rpoB</name>
    <name evidence="15" type="ORF">ESOMN_v1c06790</name>
</gene>
<dbReference type="GO" id="GO:0000428">
    <property type="term" value="C:DNA-directed RNA polymerase complex"/>
    <property type="evidence" value="ECO:0007669"/>
    <property type="project" value="UniProtKB-KW"/>
</dbReference>
<dbReference type="GO" id="GO:0003677">
    <property type="term" value="F:DNA binding"/>
    <property type="evidence" value="ECO:0007669"/>
    <property type="project" value="UniProtKB-UniRule"/>
</dbReference>
<evidence type="ECO:0000256" key="4">
    <source>
        <dbReference type="ARBA" id="ARBA00023163"/>
    </source>
</evidence>
<reference evidence="15 16" key="1">
    <citation type="submission" date="2017-11" db="EMBL/GenBank/DDBJ databases">
        <title>Genome sequence of Entomoplasma somnilux PYAN-1 (ATCC 49194).</title>
        <authorList>
            <person name="Lo W.-S."/>
            <person name="Gasparich G.E."/>
            <person name="Kuo C.-H."/>
        </authorList>
    </citation>
    <scope>NUCLEOTIDE SEQUENCE [LARGE SCALE GENOMIC DNA]</scope>
    <source>
        <strain evidence="15 16">PYAN-1</strain>
    </source>
</reference>
<dbReference type="PANTHER" id="PTHR20856">
    <property type="entry name" value="DNA-DIRECTED RNA POLYMERASE I SUBUNIT 2"/>
    <property type="match status" value="1"/>
</dbReference>
<evidence type="ECO:0000259" key="11">
    <source>
        <dbReference type="Pfam" id="PF04561"/>
    </source>
</evidence>
<evidence type="ECO:0000256" key="1">
    <source>
        <dbReference type="ARBA" id="ARBA00022478"/>
    </source>
</evidence>
<dbReference type="Pfam" id="PF04563">
    <property type="entry name" value="RNA_pol_Rpb2_1"/>
    <property type="match status" value="1"/>
</dbReference>
<dbReference type="PROSITE" id="PS01166">
    <property type="entry name" value="RNA_POL_BETA"/>
    <property type="match status" value="1"/>
</dbReference>
<dbReference type="InterPro" id="IPR015712">
    <property type="entry name" value="DNA-dir_RNA_pol_su2"/>
</dbReference>
<dbReference type="InterPro" id="IPR007121">
    <property type="entry name" value="RNA_pol_bsu_CS"/>
</dbReference>
<dbReference type="Pfam" id="PF04565">
    <property type="entry name" value="RNA_pol_Rpb2_3"/>
    <property type="match status" value="1"/>
</dbReference>
<dbReference type="Gene3D" id="3.90.1100.10">
    <property type="match status" value="2"/>
</dbReference>
<organism evidence="15 16">
    <name type="scientific">Williamsoniiplasma somnilux</name>
    <dbReference type="NCBI Taxonomy" id="215578"/>
    <lineage>
        <taxon>Bacteria</taxon>
        <taxon>Bacillati</taxon>
        <taxon>Mycoplasmatota</taxon>
        <taxon>Mollicutes</taxon>
        <taxon>Entomoplasmatales</taxon>
        <taxon>Williamsoniiplasma</taxon>
    </lineage>
</organism>
<evidence type="ECO:0000259" key="12">
    <source>
        <dbReference type="Pfam" id="PF04563"/>
    </source>
</evidence>
<dbReference type="GO" id="GO:0006351">
    <property type="term" value="P:DNA-templated transcription"/>
    <property type="evidence" value="ECO:0007669"/>
    <property type="project" value="UniProtKB-UniRule"/>
</dbReference>
<protein>
    <recommendedName>
        <fullName evidence="6 8">DNA-directed RNA polymerase subunit beta</fullName>
        <shortName evidence="6">RNAP subunit beta</shortName>
        <ecNumber evidence="6 8">2.7.7.6</ecNumber>
    </recommendedName>
    <alternativeName>
        <fullName evidence="6">RNA polymerase subunit beta</fullName>
    </alternativeName>
    <alternativeName>
        <fullName evidence="6">Transcriptase subunit beta</fullName>
    </alternativeName>
</protein>
<dbReference type="InterPro" id="IPR007645">
    <property type="entry name" value="RNA_pol_Rpb2_3"/>
</dbReference>
<keyword evidence="1 6" id="KW-0240">DNA-directed RNA polymerase</keyword>